<dbReference type="Pfam" id="PF10181">
    <property type="entry name" value="PIG-H"/>
    <property type="match status" value="1"/>
</dbReference>
<dbReference type="GO" id="GO:0006506">
    <property type="term" value="P:GPI anchor biosynthetic process"/>
    <property type="evidence" value="ECO:0007669"/>
    <property type="project" value="UniProtKB-UniPathway"/>
</dbReference>
<proteinExistence type="inferred from homology"/>
<dbReference type="InterPro" id="IPR044215">
    <property type="entry name" value="PIG-H"/>
</dbReference>
<evidence type="ECO:0000313" key="5">
    <source>
        <dbReference type="EMBL" id="CDF89526.1"/>
    </source>
</evidence>
<feature type="transmembrane region" description="Helical" evidence="3">
    <location>
        <begin position="38"/>
        <end position="57"/>
    </location>
</feature>
<name>A0A8J2T7G1_ZYGB2</name>
<dbReference type="UniPathway" id="UPA00196"/>
<comment type="similarity">
    <text evidence="2">Belongs to the PIGH family.</text>
</comment>
<keyword evidence="6" id="KW-1185">Reference proteome</keyword>
<dbReference type="Proteomes" id="UP000019375">
    <property type="component" value="Unassembled WGS sequence"/>
</dbReference>
<dbReference type="GO" id="GO:0000506">
    <property type="term" value="C:glycosylphosphatidylinositol-N-acetylglucosaminyltransferase (GPI-GnT) complex"/>
    <property type="evidence" value="ECO:0007669"/>
    <property type="project" value="InterPro"/>
</dbReference>
<evidence type="ECO:0000313" key="6">
    <source>
        <dbReference type="Proteomes" id="UP000019375"/>
    </source>
</evidence>
<keyword evidence="3" id="KW-0472">Membrane</keyword>
<feature type="domain" description="Phosphatidylinositol N-acetylglucosaminyltransferase subunit H conserved" evidence="4">
    <location>
        <begin position="93"/>
        <end position="167"/>
    </location>
</feature>
<dbReference type="InterPro" id="IPR019328">
    <property type="entry name" value="PIGH-H_dom"/>
</dbReference>
<dbReference type="EMBL" id="HG316457">
    <property type="protein sequence ID" value="CDF89526.1"/>
    <property type="molecule type" value="Genomic_DNA"/>
</dbReference>
<reference evidence="6" key="1">
    <citation type="journal article" date="2013" name="Genome Announc.">
        <title>Genome sequence of the food spoilage yeast Zygosaccharomyces bailii CLIB 213(T).</title>
        <authorList>
            <person name="Galeote V."/>
            <person name="Bigey F."/>
            <person name="Devillers H."/>
            <person name="Neuveglise C."/>
            <person name="Dequin S."/>
        </authorList>
    </citation>
    <scope>NUCLEOTIDE SEQUENCE [LARGE SCALE GENOMIC DNA]</scope>
    <source>
        <strain evidence="6">CLIB 213 / ATCC 58445 / CBS 680 / CCRC 21525 / NBRC 1098 / NCYC 1416 / NRRL Y-2227</strain>
    </source>
</reference>
<keyword evidence="3" id="KW-0812">Transmembrane</keyword>
<keyword evidence="3" id="KW-1133">Transmembrane helix</keyword>
<feature type="transmembrane region" description="Helical" evidence="3">
    <location>
        <begin position="69"/>
        <end position="86"/>
    </location>
</feature>
<accession>A0A8J2T7G1</accession>
<evidence type="ECO:0000259" key="4">
    <source>
        <dbReference type="Pfam" id="PF10181"/>
    </source>
</evidence>
<evidence type="ECO:0000256" key="3">
    <source>
        <dbReference type="SAM" id="Phobius"/>
    </source>
</evidence>
<gene>
    <name evidence="5" type="ORF">BN860_06414g</name>
</gene>
<organism evidence="5 6">
    <name type="scientific">Zygosaccharomyces bailii (strain CLIB 213 / ATCC 58445 / CBS 680 / BCRC 21525 / NBRC 1098 / NCYC 1416 / NRRL Y-2227)</name>
    <dbReference type="NCBI Taxonomy" id="1333698"/>
    <lineage>
        <taxon>Eukaryota</taxon>
        <taxon>Fungi</taxon>
        <taxon>Dikarya</taxon>
        <taxon>Ascomycota</taxon>
        <taxon>Saccharomycotina</taxon>
        <taxon>Saccharomycetes</taxon>
        <taxon>Saccharomycetales</taxon>
        <taxon>Saccharomycetaceae</taxon>
        <taxon>Zygosaccharomyces</taxon>
    </lineage>
</organism>
<evidence type="ECO:0000256" key="2">
    <source>
        <dbReference type="ARBA" id="ARBA00009610"/>
    </source>
</evidence>
<comment type="pathway">
    <text evidence="1">Glycolipid biosynthesis; glycosylphosphatidylinositol-anchor biosynthesis.</text>
</comment>
<protein>
    <submittedName>
        <fullName evidence="5">ZYBA0S04-06414g1_1</fullName>
    </submittedName>
</protein>
<dbReference type="PANTHER" id="PTHR15231:SF1">
    <property type="entry name" value="PHOSPHATIDYLINOSITOL N-ACETYLGLUCOSAMINYLTRANSFERASE SUBUNIT H"/>
    <property type="match status" value="1"/>
</dbReference>
<dbReference type="AlphaFoldDB" id="A0A8J2T7G1"/>
<dbReference type="PANTHER" id="PTHR15231">
    <property type="entry name" value="PHOSPHATIDYLINOSITOL N-ACETYLGLUCOSAMINYLTRANSFERASE SUBUNIT H"/>
    <property type="match status" value="1"/>
</dbReference>
<evidence type="ECO:0000256" key="1">
    <source>
        <dbReference type="ARBA" id="ARBA00004687"/>
    </source>
</evidence>
<dbReference type="OrthoDB" id="6256716at2759"/>
<sequence>MKSARFKTSKKQSKKYTLSIEEAKDGMFVKFTMMPSSYMARSMINFTILIMVNLLSINMVKTHSNMSTLRQLALHFLIFAFSIVFFRKPAIETLTVVRNYGVELTEVQGFVICPNAWVRPWLEKTDFIPRDLIVDIIINEGFVKNGQVIFYLAVLIREAKKLTLLFPVCSNSHQKHIGTLLTRIR</sequence>